<evidence type="ECO:0000256" key="1">
    <source>
        <dbReference type="SAM" id="SignalP"/>
    </source>
</evidence>
<protein>
    <submittedName>
        <fullName evidence="2">Uncharacterized protein</fullName>
    </submittedName>
</protein>
<proteinExistence type="predicted"/>
<keyword evidence="1" id="KW-0732">Signal</keyword>
<organism evidence="2">
    <name type="scientific">Oikopleura dioica</name>
    <name type="common">Tunicate</name>
    <dbReference type="NCBI Taxonomy" id="34765"/>
    <lineage>
        <taxon>Eukaryota</taxon>
        <taxon>Metazoa</taxon>
        <taxon>Chordata</taxon>
        <taxon>Tunicata</taxon>
        <taxon>Appendicularia</taxon>
        <taxon>Copelata</taxon>
        <taxon>Oikopleuridae</taxon>
        <taxon>Oikopleura</taxon>
    </lineage>
</organism>
<dbReference type="OrthoDB" id="10556484at2759"/>
<evidence type="ECO:0000313" key="3">
    <source>
        <dbReference type="EMBL" id="CBY37822.1"/>
    </source>
</evidence>
<accession>E4XYV9</accession>
<dbReference type="AlphaFoldDB" id="E4XYV9"/>
<dbReference type="InParanoid" id="E4XYV9"/>
<dbReference type="Proteomes" id="UP000001307">
    <property type="component" value="Unassembled WGS sequence"/>
</dbReference>
<dbReference type="Proteomes" id="UP000011014">
    <property type="component" value="Unassembled WGS sequence"/>
</dbReference>
<dbReference type="EMBL" id="FN653356">
    <property type="protein sequence ID" value="CBY14821.1"/>
    <property type="molecule type" value="Genomic_DNA"/>
</dbReference>
<evidence type="ECO:0000313" key="2">
    <source>
        <dbReference type="EMBL" id="CBY14821.1"/>
    </source>
</evidence>
<sequence length="85" mass="9284">MLLKTLLGLMFVAETNQFGIVSDQDDVKIIIDSSVSGLSDGITRSKFIRHCGSKPCGIHNFNAITQVSVLQRSLLLIHIQISGSR</sequence>
<reference evidence="2" key="1">
    <citation type="journal article" date="2010" name="Science">
        <title>Plasticity of animal genome architecture unmasked by rapid evolution of a pelagic tunicate.</title>
        <authorList>
            <person name="Denoeud F."/>
            <person name="Henriet S."/>
            <person name="Mungpakdee S."/>
            <person name="Aury J.M."/>
            <person name="Da Silva C."/>
            <person name="Brinkmann H."/>
            <person name="Mikhaleva J."/>
            <person name="Olsen L.C."/>
            <person name="Jubin C."/>
            <person name="Canestro C."/>
            <person name="Bouquet J.M."/>
            <person name="Danks G."/>
            <person name="Poulain J."/>
            <person name="Campsteijn C."/>
            <person name="Adamski M."/>
            <person name="Cross I."/>
            <person name="Yadetie F."/>
            <person name="Muffato M."/>
            <person name="Louis A."/>
            <person name="Butcher S."/>
            <person name="Tsagkogeorga G."/>
            <person name="Konrad A."/>
            <person name="Singh S."/>
            <person name="Jensen M.F."/>
            <person name="Cong E.H."/>
            <person name="Eikeseth-Otteraa H."/>
            <person name="Noel B."/>
            <person name="Anthouard V."/>
            <person name="Porcel B.M."/>
            <person name="Kachouri-Lafond R."/>
            <person name="Nishino A."/>
            <person name="Ugolini M."/>
            <person name="Chourrout P."/>
            <person name="Nishida H."/>
            <person name="Aasland R."/>
            <person name="Huzurbazar S."/>
            <person name="Westhof E."/>
            <person name="Delsuc F."/>
            <person name="Lehrach H."/>
            <person name="Reinhardt R."/>
            <person name="Weissenbach J."/>
            <person name="Roy S.W."/>
            <person name="Artiguenave F."/>
            <person name="Postlethwait J.H."/>
            <person name="Manak J.R."/>
            <person name="Thompson E.M."/>
            <person name="Jaillon O."/>
            <person name="Du Pasquier L."/>
            <person name="Boudinot P."/>
            <person name="Liberles D.A."/>
            <person name="Volff J.N."/>
            <person name="Philippe H."/>
            <person name="Lenhard B."/>
            <person name="Roest Crollius H."/>
            <person name="Wincker P."/>
            <person name="Chourrout D."/>
        </authorList>
    </citation>
    <scope>NUCLEOTIDE SEQUENCE [LARGE SCALE GENOMIC DNA]</scope>
</reference>
<dbReference type="EMBL" id="FN655065">
    <property type="protein sequence ID" value="CBY37822.1"/>
    <property type="molecule type" value="Genomic_DNA"/>
</dbReference>
<gene>
    <name evidence="2" type="ORF">GSOID_T00009904001</name>
    <name evidence="3" type="ORF">GSOID_T00031309001</name>
</gene>
<feature type="chain" id="PRO_5007653923" evidence="1">
    <location>
        <begin position="18"/>
        <end position="85"/>
    </location>
</feature>
<name>E4XYV9_OIKDI</name>
<evidence type="ECO:0000313" key="4">
    <source>
        <dbReference type="Proteomes" id="UP000001307"/>
    </source>
</evidence>
<feature type="signal peptide" evidence="1">
    <location>
        <begin position="1"/>
        <end position="17"/>
    </location>
</feature>
<keyword evidence="4" id="KW-1185">Reference proteome</keyword>